<reference evidence="2" key="1">
    <citation type="journal article" date="2022" name="bioRxiv">
        <title>Sequencing and chromosome-scale assembly of the giantPleurodeles waltlgenome.</title>
        <authorList>
            <person name="Brown T."/>
            <person name="Elewa A."/>
            <person name="Iarovenko S."/>
            <person name="Subramanian E."/>
            <person name="Araus A.J."/>
            <person name="Petzold A."/>
            <person name="Susuki M."/>
            <person name="Suzuki K.-i.T."/>
            <person name="Hayashi T."/>
            <person name="Toyoda A."/>
            <person name="Oliveira C."/>
            <person name="Osipova E."/>
            <person name="Leigh N.D."/>
            <person name="Simon A."/>
            <person name="Yun M.H."/>
        </authorList>
    </citation>
    <scope>NUCLEOTIDE SEQUENCE</scope>
    <source>
        <strain evidence="2">20211129_DDA</strain>
        <tissue evidence="2">Liver</tissue>
    </source>
</reference>
<evidence type="ECO:0000313" key="2">
    <source>
        <dbReference type="EMBL" id="KAJ1183517.1"/>
    </source>
</evidence>
<accession>A0AAV7U3D5</accession>
<evidence type="ECO:0000256" key="1">
    <source>
        <dbReference type="SAM" id="MobiDB-lite"/>
    </source>
</evidence>
<name>A0AAV7U3D5_PLEWA</name>
<keyword evidence="3" id="KW-1185">Reference proteome</keyword>
<feature type="region of interest" description="Disordered" evidence="1">
    <location>
        <begin position="65"/>
        <end position="84"/>
    </location>
</feature>
<evidence type="ECO:0000313" key="3">
    <source>
        <dbReference type="Proteomes" id="UP001066276"/>
    </source>
</evidence>
<organism evidence="2 3">
    <name type="scientific">Pleurodeles waltl</name>
    <name type="common">Iberian ribbed newt</name>
    <dbReference type="NCBI Taxonomy" id="8319"/>
    <lineage>
        <taxon>Eukaryota</taxon>
        <taxon>Metazoa</taxon>
        <taxon>Chordata</taxon>
        <taxon>Craniata</taxon>
        <taxon>Vertebrata</taxon>
        <taxon>Euteleostomi</taxon>
        <taxon>Amphibia</taxon>
        <taxon>Batrachia</taxon>
        <taxon>Caudata</taxon>
        <taxon>Salamandroidea</taxon>
        <taxon>Salamandridae</taxon>
        <taxon>Pleurodelinae</taxon>
        <taxon>Pleurodeles</taxon>
    </lineage>
</organism>
<sequence>MEAAAARARSRQLVLQGKGATSARAPLRRKLLGRGAPPQPRPPPRFRPHWDPIAAWRIASPSLPRHSKRAVMTRPPTSPGPLFSLLHASSRAHSAPGGCRVLTPASHTLTPLATARERLQDIFV</sequence>
<dbReference type="AlphaFoldDB" id="A0AAV7U3D5"/>
<feature type="region of interest" description="Disordered" evidence="1">
    <location>
        <begin position="1"/>
        <end position="49"/>
    </location>
</feature>
<comment type="caution">
    <text evidence="2">The sequence shown here is derived from an EMBL/GenBank/DDBJ whole genome shotgun (WGS) entry which is preliminary data.</text>
</comment>
<proteinExistence type="predicted"/>
<protein>
    <submittedName>
        <fullName evidence="2">Uncharacterized protein</fullName>
    </submittedName>
</protein>
<dbReference type="Proteomes" id="UP001066276">
    <property type="component" value="Chromosome 3_1"/>
</dbReference>
<dbReference type="EMBL" id="JANPWB010000005">
    <property type="protein sequence ID" value="KAJ1183517.1"/>
    <property type="molecule type" value="Genomic_DNA"/>
</dbReference>
<gene>
    <name evidence="2" type="ORF">NDU88_000335</name>
</gene>